<dbReference type="InterPro" id="IPR036875">
    <property type="entry name" value="Znf_CCHC_sf"/>
</dbReference>
<feature type="compositionally biased region" description="Low complexity" evidence="2">
    <location>
        <begin position="274"/>
        <end position="286"/>
    </location>
</feature>
<keyword evidence="1" id="KW-0862">Zinc</keyword>
<evidence type="ECO:0000256" key="1">
    <source>
        <dbReference type="PROSITE-ProRule" id="PRU00047"/>
    </source>
</evidence>
<protein>
    <recommendedName>
        <fullName evidence="3">CCHC-type domain-containing protein</fullName>
    </recommendedName>
</protein>
<name>A0A803M910_CHEQI</name>
<dbReference type="PROSITE" id="PS50158">
    <property type="entry name" value="ZF_CCHC"/>
    <property type="match status" value="1"/>
</dbReference>
<keyword evidence="1" id="KW-0479">Metal-binding</keyword>
<dbReference type="OMA" id="WIVAYSE"/>
<dbReference type="CDD" id="cd00303">
    <property type="entry name" value="retropepsin_like"/>
    <property type="match status" value="1"/>
</dbReference>
<keyword evidence="5" id="KW-1185">Reference proteome</keyword>
<dbReference type="PANTHER" id="PTHR35046">
    <property type="entry name" value="ZINC KNUCKLE (CCHC-TYPE) FAMILY PROTEIN"/>
    <property type="match status" value="1"/>
</dbReference>
<dbReference type="Proteomes" id="UP000596660">
    <property type="component" value="Unplaced"/>
</dbReference>
<dbReference type="InterPro" id="IPR001878">
    <property type="entry name" value="Znf_CCHC"/>
</dbReference>
<reference evidence="4" key="1">
    <citation type="journal article" date="2017" name="Nature">
        <title>The genome of Chenopodium quinoa.</title>
        <authorList>
            <person name="Jarvis D.E."/>
            <person name="Ho Y.S."/>
            <person name="Lightfoot D.J."/>
            <person name="Schmoeckel S.M."/>
            <person name="Li B."/>
            <person name="Borm T.J.A."/>
            <person name="Ohyanagi H."/>
            <person name="Mineta K."/>
            <person name="Michell C.T."/>
            <person name="Saber N."/>
            <person name="Kharbatia N.M."/>
            <person name="Rupper R.R."/>
            <person name="Sharp A.R."/>
            <person name="Dally N."/>
            <person name="Boughton B.A."/>
            <person name="Woo Y.H."/>
            <person name="Gao G."/>
            <person name="Schijlen E.G.W.M."/>
            <person name="Guo X."/>
            <person name="Momin A.A."/>
            <person name="Negrao S."/>
            <person name="Al-Babili S."/>
            <person name="Gehring C."/>
            <person name="Roessner U."/>
            <person name="Jung C."/>
            <person name="Murphy K."/>
            <person name="Arold S.T."/>
            <person name="Gojobori T."/>
            <person name="van der Linden C.G."/>
            <person name="van Loo E.N."/>
            <person name="Jellen E.N."/>
            <person name="Maughan P.J."/>
            <person name="Tester M."/>
        </authorList>
    </citation>
    <scope>NUCLEOTIDE SEQUENCE [LARGE SCALE GENOMIC DNA]</scope>
    <source>
        <strain evidence="4">cv. PI 614886</strain>
    </source>
</reference>
<dbReference type="InterPro" id="IPR005162">
    <property type="entry name" value="Retrotrans_gag_dom"/>
</dbReference>
<feature type="region of interest" description="Disordered" evidence="2">
    <location>
        <begin position="53"/>
        <end position="84"/>
    </location>
</feature>
<organism evidence="4 5">
    <name type="scientific">Chenopodium quinoa</name>
    <name type="common">Quinoa</name>
    <dbReference type="NCBI Taxonomy" id="63459"/>
    <lineage>
        <taxon>Eukaryota</taxon>
        <taxon>Viridiplantae</taxon>
        <taxon>Streptophyta</taxon>
        <taxon>Embryophyta</taxon>
        <taxon>Tracheophyta</taxon>
        <taxon>Spermatophyta</taxon>
        <taxon>Magnoliopsida</taxon>
        <taxon>eudicotyledons</taxon>
        <taxon>Gunneridae</taxon>
        <taxon>Pentapetalae</taxon>
        <taxon>Caryophyllales</taxon>
        <taxon>Chenopodiaceae</taxon>
        <taxon>Chenopodioideae</taxon>
        <taxon>Atripliceae</taxon>
        <taxon>Chenopodium</taxon>
    </lineage>
</organism>
<dbReference type="AlphaFoldDB" id="A0A803M910"/>
<evidence type="ECO:0000256" key="2">
    <source>
        <dbReference type="SAM" id="MobiDB-lite"/>
    </source>
</evidence>
<dbReference type="GO" id="GO:0003676">
    <property type="term" value="F:nucleic acid binding"/>
    <property type="evidence" value="ECO:0007669"/>
    <property type="project" value="InterPro"/>
</dbReference>
<feature type="domain" description="CCHC-type" evidence="3">
    <location>
        <begin position="314"/>
        <end position="330"/>
    </location>
</feature>
<sequence>MPGDEEQPRNFGNEIDYLSDNVNKLTTSVGKILERFDGLDTRMEQVNISVGELRRSGSDDNGGRVRRNFNHIHGEQENSRRREDKIKLTDLPEFDGSADPEVHYEWERRIERIFDFKDLDDQRRFKYATLKLSRYASLWYESMKRARDKEGKEKLQSWAKLKKTLRMRFVPKTYKQDLFRLLDTLQQGGLSIEQYTKKFDNLSLACDIEEGEEQRMSRFLRGLNIDIANVVELQQFWTYDELSSLALKIEKQLRGTKVRSYTKALTPNKVEGVGSSSKGISTTTKSEFWDKNNQQNKGENSRNSKNEGNKSTVKCFKCQGVGHYARECPNKRVMTMEDWHEATNYALTIASQRDKVQQVNDEVLVETEDEEENIGEHIYGGDSDVSMVLRRTLHSQSVTEENEQRELIFHSKCLIGGKKRSLIIDNGSCTNVVALSLVDKLKLPTKPHPRPYKLQWLNNEGQVSQAVDKAISLKCHPSRLLLSLDWIVAYSEGRFGARAGTDLNLVVLQWDDIGEKVD</sequence>
<accession>A0A803M910</accession>
<dbReference type="Pfam" id="PF03732">
    <property type="entry name" value="Retrotrans_gag"/>
    <property type="match status" value="1"/>
</dbReference>
<keyword evidence="1" id="KW-0863">Zinc-finger</keyword>
<reference evidence="4" key="2">
    <citation type="submission" date="2021-03" db="UniProtKB">
        <authorList>
            <consortium name="EnsemblPlants"/>
        </authorList>
    </citation>
    <scope>IDENTIFICATION</scope>
</reference>
<dbReference type="EnsemblPlants" id="AUR62025386-RA">
    <property type="protein sequence ID" value="AUR62025386-RA:cds"/>
    <property type="gene ID" value="AUR62025386"/>
</dbReference>
<dbReference type="Gene3D" id="4.10.60.10">
    <property type="entry name" value="Zinc finger, CCHC-type"/>
    <property type="match status" value="1"/>
</dbReference>
<dbReference type="Gramene" id="AUR62025386-RA">
    <property type="protein sequence ID" value="AUR62025386-RA:cds"/>
    <property type="gene ID" value="AUR62025386"/>
</dbReference>
<dbReference type="PANTHER" id="PTHR35046:SF26">
    <property type="entry name" value="RNA-DIRECTED DNA POLYMERASE"/>
    <property type="match status" value="1"/>
</dbReference>
<proteinExistence type="predicted"/>
<feature type="compositionally biased region" description="Basic and acidic residues" evidence="2">
    <location>
        <begin position="299"/>
        <end position="308"/>
    </location>
</feature>
<dbReference type="SMART" id="SM00343">
    <property type="entry name" value="ZnF_C2HC"/>
    <property type="match status" value="1"/>
</dbReference>
<evidence type="ECO:0000259" key="3">
    <source>
        <dbReference type="PROSITE" id="PS50158"/>
    </source>
</evidence>
<feature type="compositionally biased region" description="Basic and acidic residues" evidence="2">
    <location>
        <begin position="53"/>
        <end position="63"/>
    </location>
</feature>
<evidence type="ECO:0000313" key="4">
    <source>
        <dbReference type="EnsemblPlants" id="AUR62025386-RA:cds"/>
    </source>
</evidence>
<dbReference type="Pfam" id="PF00098">
    <property type="entry name" value="zf-CCHC"/>
    <property type="match status" value="1"/>
</dbReference>
<dbReference type="GO" id="GO:0008270">
    <property type="term" value="F:zinc ion binding"/>
    <property type="evidence" value="ECO:0007669"/>
    <property type="project" value="UniProtKB-KW"/>
</dbReference>
<evidence type="ECO:0000313" key="5">
    <source>
        <dbReference type="Proteomes" id="UP000596660"/>
    </source>
</evidence>
<dbReference type="SUPFAM" id="SSF57756">
    <property type="entry name" value="Retrovirus zinc finger-like domains"/>
    <property type="match status" value="1"/>
</dbReference>
<feature type="compositionally biased region" description="Basic and acidic residues" evidence="2">
    <location>
        <begin position="72"/>
        <end position="84"/>
    </location>
</feature>
<feature type="region of interest" description="Disordered" evidence="2">
    <location>
        <begin position="271"/>
        <end position="310"/>
    </location>
</feature>